<dbReference type="HOGENOM" id="CLU_688847_0_0_1"/>
<reference evidence="2 3" key="1">
    <citation type="journal article" date="2012" name="PLoS Pathog.">
        <title>Diverse lifestyles and strategies of plant pathogenesis encoded in the genomes of eighteen Dothideomycetes fungi.</title>
        <authorList>
            <person name="Ohm R.A."/>
            <person name="Feau N."/>
            <person name="Henrissat B."/>
            <person name="Schoch C.L."/>
            <person name="Horwitz B.A."/>
            <person name="Barry K.W."/>
            <person name="Condon B.J."/>
            <person name="Copeland A.C."/>
            <person name="Dhillon B."/>
            <person name="Glaser F."/>
            <person name="Hesse C.N."/>
            <person name="Kosti I."/>
            <person name="LaButti K."/>
            <person name="Lindquist E.A."/>
            <person name="Lucas S."/>
            <person name="Salamov A.A."/>
            <person name="Bradshaw R.E."/>
            <person name="Ciuffetti L."/>
            <person name="Hamelin R.C."/>
            <person name="Kema G.H.J."/>
            <person name="Lawrence C."/>
            <person name="Scott J.A."/>
            <person name="Spatafora J.W."/>
            <person name="Turgeon B.G."/>
            <person name="de Wit P.J.G.M."/>
            <person name="Zhong S."/>
            <person name="Goodwin S.B."/>
            <person name="Grigoriev I.V."/>
        </authorList>
    </citation>
    <scope>NUCLEOTIDE SEQUENCE [LARGE SCALE GENOMIC DNA]</scope>
    <source>
        <strain evidence="2 3">UAMH 10762</strain>
    </source>
</reference>
<name>M2M571_BAUPA</name>
<evidence type="ECO:0000313" key="3">
    <source>
        <dbReference type="Proteomes" id="UP000011761"/>
    </source>
</evidence>
<dbReference type="OrthoDB" id="3642840at2759"/>
<proteinExistence type="predicted"/>
<gene>
    <name evidence="2" type="ORF">BAUCODRAFT_134565</name>
</gene>
<dbReference type="AlphaFoldDB" id="M2M571"/>
<sequence length="400" mass="44608">MPNDIYKWEEGGGLVHHCPICETPLSHEKCRSVCLGNHVEWCSRYHTQLFRKGWTSQCAPCKHSEDQHDRRHRQIAELLRQLKNLRDKDGPKSTTLVEVTVPKLLSATPKRKKDRKAAKKAAKVANRAKFITQADIETVAKVLHPCDLDEDEATEERQLLEDPDIKLNLYFHKGTSNTREVRYRHLRPQTGEVDEHEVSEQDVDDLLAALGAPLAKLVRNAEERRLIDAIRKAVQEDMVNVAKESQQTMIRKAGFWRWASRKAYNRLMENGRLWDQSSDSAQELNRKDSAGPNAEEAVIEASSATIPSSGKAKDLDLVEPNTPVGKEKQPATPRSQYIKSLGDKTSVGGKVADAWTQVGKVKRMATPTGTLKLSGNGGLAKLQLTPKGAYGALISDMGNG</sequence>
<evidence type="ECO:0000256" key="1">
    <source>
        <dbReference type="SAM" id="MobiDB-lite"/>
    </source>
</evidence>
<dbReference type="EMBL" id="KB445563">
    <property type="protein sequence ID" value="EMC91771.1"/>
    <property type="molecule type" value="Genomic_DNA"/>
</dbReference>
<dbReference type="eggNOG" id="ENOG502SA8S">
    <property type="taxonomic scope" value="Eukaryota"/>
</dbReference>
<evidence type="ECO:0000313" key="2">
    <source>
        <dbReference type="EMBL" id="EMC91771.1"/>
    </source>
</evidence>
<feature type="region of interest" description="Disordered" evidence="1">
    <location>
        <begin position="277"/>
        <end position="296"/>
    </location>
</feature>
<evidence type="ECO:0008006" key="4">
    <source>
        <dbReference type="Google" id="ProtNLM"/>
    </source>
</evidence>
<feature type="region of interest" description="Disordered" evidence="1">
    <location>
        <begin position="304"/>
        <end position="334"/>
    </location>
</feature>
<dbReference type="Proteomes" id="UP000011761">
    <property type="component" value="Unassembled WGS sequence"/>
</dbReference>
<accession>M2M571</accession>
<dbReference type="GeneID" id="19108284"/>
<protein>
    <recommendedName>
        <fullName evidence="4">Zinc finger PHD-type domain-containing protein</fullName>
    </recommendedName>
</protein>
<keyword evidence="3" id="KW-1185">Reference proteome</keyword>
<dbReference type="KEGG" id="bcom:BAUCODRAFT_134565"/>
<organism evidence="2 3">
    <name type="scientific">Baudoinia panamericana (strain UAMH 10762)</name>
    <name type="common">Angels' share fungus</name>
    <name type="synonym">Baudoinia compniacensis (strain UAMH 10762)</name>
    <dbReference type="NCBI Taxonomy" id="717646"/>
    <lineage>
        <taxon>Eukaryota</taxon>
        <taxon>Fungi</taxon>
        <taxon>Dikarya</taxon>
        <taxon>Ascomycota</taxon>
        <taxon>Pezizomycotina</taxon>
        <taxon>Dothideomycetes</taxon>
        <taxon>Dothideomycetidae</taxon>
        <taxon>Mycosphaerellales</taxon>
        <taxon>Teratosphaeriaceae</taxon>
        <taxon>Baudoinia</taxon>
    </lineage>
</organism>
<dbReference type="RefSeq" id="XP_007681214.1">
    <property type="nucleotide sequence ID" value="XM_007683024.1"/>
</dbReference>
<dbReference type="OMA" id="AGYWRFA"/>